<evidence type="ECO:0000256" key="2">
    <source>
        <dbReference type="ARBA" id="ARBA00023315"/>
    </source>
</evidence>
<dbReference type="Proteomes" id="UP000254060">
    <property type="component" value="Unassembled WGS sequence"/>
</dbReference>
<keyword evidence="1 5" id="KW-0808">Transferase</keyword>
<gene>
    <name evidence="5" type="primary">rimL</name>
    <name evidence="5" type="ORF">NCTC13163_00195</name>
</gene>
<dbReference type="InterPro" id="IPR051531">
    <property type="entry name" value="N-acetyltransferase"/>
</dbReference>
<evidence type="ECO:0000256" key="3">
    <source>
        <dbReference type="ARBA" id="ARBA00038502"/>
    </source>
</evidence>
<evidence type="ECO:0000259" key="4">
    <source>
        <dbReference type="PROSITE" id="PS51186"/>
    </source>
</evidence>
<dbReference type="SUPFAM" id="SSF55729">
    <property type="entry name" value="Acyl-CoA N-acyltransferases (Nat)"/>
    <property type="match status" value="1"/>
</dbReference>
<name>A0A377FQW5_9BACL</name>
<dbReference type="AlphaFoldDB" id="A0A377FQW5"/>
<dbReference type="RefSeq" id="WP_029334061.1">
    <property type="nucleotide sequence ID" value="NZ_UGGP01000001.1"/>
</dbReference>
<dbReference type="OrthoDB" id="9801656at2"/>
<dbReference type="GO" id="GO:0008999">
    <property type="term" value="F:protein-N-terminal-alanine acetyltransferase activity"/>
    <property type="evidence" value="ECO:0007669"/>
    <property type="project" value="TreeGrafter"/>
</dbReference>
<dbReference type="EMBL" id="UGGP01000001">
    <property type="protein sequence ID" value="STO06856.1"/>
    <property type="molecule type" value="Genomic_DNA"/>
</dbReference>
<proteinExistence type="inferred from homology"/>
<dbReference type="GO" id="GO:0005737">
    <property type="term" value="C:cytoplasm"/>
    <property type="evidence" value="ECO:0007669"/>
    <property type="project" value="TreeGrafter"/>
</dbReference>
<evidence type="ECO:0000256" key="1">
    <source>
        <dbReference type="ARBA" id="ARBA00022679"/>
    </source>
</evidence>
<dbReference type="EC" id="2.3.1.-" evidence="5"/>
<dbReference type="PROSITE" id="PS51186">
    <property type="entry name" value="GNAT"/>
    <property type="match status" value="1"/>
</dbReference>
<sequence>MDRLSVKPLCRQNEACLYAFECENRAYFERSVPSRGNAYYEPESFRQSLERLLAEQANGEGYYYLIWKDDTIVGRLNVHHTDAETGEVGYRIGAAYVGRGYATEALRQWLTFKLPRFRRFIAETTNDNVASQHVLRRVGFIREGAEKQIEWSGQLLTFYTYVYTLDR</sequence>
<comment type="similarity">
    <text evidence="3">Belongs to the acetyltransferase family. RimJ subfamily.</text>
</comment>
<dbReference type="PANTHER" id="PTHR43792">
    <property type="entry name" value="GNAT FAMILY, PUTATIVE (AFU_ORTHOLOGUE AFUA_3G00765)-RELATED-RELATED"/>
    <property type="match status" value="1"/>
</dbReference>
<accession>A0A377FQW5</accession>
<feature type="domain" description="N-acetyltransferase" evidence="4">
    <location>
        <begin position="18"/>
        <end position="166"/>
    </location>
</feature>
<protein>
    <submittedName>
        <fullName evidence="5">Ribosomal-protein-serine acetyltransferase</fullName>
        <ecNumber evidence="5">2.3.1.-</ecNumber>
    </submittedName>
</protein>
<dbReference type="STRING" id="1397694.GCA_000702585_00716"/>
<dbReference type="InterPro" id="IPR016181">
    <property type="entry name" value="Acyl_CoA_acyltransferase"/>
</dbReference>
<organism evidence="5 6">
    <name type="scientific">Exiguobacterium aurantiacum</name>
    <dbReference type="NCBI Taxonomy" id="33987"/>
    <lineage>
        <taxon>Bacteria</taxon>
        <taxon>Bacillati</taxon>
        <taxon>Bacillota</taxon>
        <taxon>Bacilli</taxon>
        <taxon>Bacillales</taxon>
        <taxon>Bacillales Family XII. Incertae Sedis</taxon>
        <taxon>Exiguobacterium</taxon>
    </lineage>
</organism>
<evidence type="ECO:0000313" key="6">
    <source>
        <dbReference type="Proteomes" id="UP000254060"/>
    </source>
</evidence>
<keyword evidence="2 5" id="KW-0012">Acyltransferase</keyword>
<dbReference type="PANTHER" id="PTHR43792:SF8">
    <property type="entry name" value="[RIBOSOMAL PROTEIN US5]-ALANINE N-ACETYLTRANSFERASE"/>
    <property type="match status" value="1"/>
</dbReference>
<reference evidence="5 6" key="1">
    <citation type="submission" date="2018-06" db="EMBL/GenBank/DDBJ databases">
        <authorList>
            <consortium name="Pathogen Informatics"/>
            <person name="Doyle S."/>
        </authorList>
    </citation>
    <scope>NUCLEOTIDE SEQUENCE [LARGE SCALE GENOMIC DNA]</scope>
    <source>
        <strain evidence="5 6">NCTC13163</strain>
    </source>
</reference>
<dbReference type="InterPro" id="IPR000182">
    <property type="entry name" value="GNAT_dom"/>
</dbReference>
<dbReference type="Pfam" id="PF13302">
    <property type="entry name" value="Acetyltransf_3"/>
    <property type="match status" value="1"/>
</dbReference>
<dbReference type="Gene3D" id="3.40.630.30">
    <property type="match status" value="1"/>
</dbReference>
<evidence type="ECO:0000313" key="5">
    <source>
        <dbReference type="EMBL" id="STO06856.1"/>
    </source>
</evidence>